<feature type="region of interest" description="Disordered" evidence="1">
    <location>
        <begin position="88"/>
        <end position="140"/>
    </location>
</feature>
<evidence type="ECO:0000313" key="2">
    <source>
        <dbReference type="EMBL" id="KAK3712875.1"/>
    </source>
</evidence>
<reference evidence="2" key="1">
    <citation type="journal article" date="2023" name="G3 (Bethesda)">
        <title>A reference genome for the long-term kleptoplast-retaining sea slug Elysia crispata morphotype clarki.</title>
        <authorList>
            <person name="Eastman K.E."/>
            <person name="Pendleton A.L."/>
            <person name="Shaikh M.A."/>
            <person name="Suttiyut T."/>
            <person name="Ogas R."/>
            <person name="Tomko P."/>
            <person name="Gavelis G."/>
            <person name="Widhalm J.R."/>
            <person name="Wisecaver J.H."/>
        </authorList>
    </citation>
    <scope>NUCLEOTIDE SEQUENCE</scope>
    <source>
        <strain evidence="2">ECLA1</strain>
    </source>
</reference>
<evidence type="ECO:0000313" key="3">
    <source>
        <dbReference type="Proteomes" id="UP001283361"/>
    </source>
</evidence>
<protein>
    <submittedName>
        <fullName evidence="2">Uncharacterized protein</fullName>
    </submittedName>
</protein>
<comment type="caution">
    <text evidence="2">The sequence shown here is derived from an EMBL/GenBank/DDBJ whole genome shotgun (WGS) entry which is preliminary data.</text>
</comment>
<feature type="compositionally biased region" description="Basic and acidic residues" evidence="1">
    <location>
        <begin position="93"/>
        <end position="102"/>
    </location>
</feature>
<evidence type="ECO:0000256" key="1">
    <source>
        <dbReference type="SAM" id="MobiDB-lite"/>
    </source>
</evidence>
<dbReference type="EMBL" id="JAWDGP010007575">
    <property type="protein sequence ID" value="KAK3712875.1"/>
    <property type="molecule type" value="Genomic_DNA"/>
</dbReference>
<name>A0AAE0XV88_9GAST</name>
<accession>A0AAE0XV88</accession>
<proteinExistence type="predicted"/>
<dbReference type="Proteomes" id="UP001283361">
    <property type="component" value="Unassembled WGS sequence"/>
</dbReference>
<sequence>MWRVLTGRHMSIKLSFLLTGHTKFSCDWLFGLVKRRFKVTKVDCLEDIARVVNESATCNVVQLCGTEQGDVLVPICFVSDEHKEKVAPIPDCSEPRKNVGREGDDDDDDDDANLGEAGPSKRKQQKQSIGRGSRGKGTSRATVIHEKDIVDFYINFCSHSNIKLQSIVADASDKQLMSIVGAIALFNVIVTGPFWKLMNSYVPYGAFPSYAKQLDSILESLSVHGLSKVECAVPVFEDFLVDEAVKNSLATSTCLDDVLISTLKQIAKKSQDALKRQLCEFLLEGGIFGSHIDQETQYILNTCPLTNLSGERLFGDMDYDQLRRRLASTHHRSTVIMWKNNNTAKWLLNKPNGER</sequence>
<gene>
    <name evidence="2" type="ORF">RRG08_034015</name>
</gene>
<dbReference type="PANTHER" id="PTHR34415:SF1">
    <property type="entry name" value="INTEGRASE CATALYTIC DOMAIN-CONTAINING PROTEIN"/>
    <property type="match status" value="1"/>
</dbReference>
<dbReference type="AlphaFoldDB" id="A0AAE0XV88"/>
<keyword evidence="3" id="KW-1185">Reference proteome</keyword>
<feature type="compositionally biased region" description="Acidic residues" evidence="1">
    <location>
        <begin position="103"/>
        <end position="113"/>
    </location>
</feature>
<dbReference type="PANTHER" id="PTHR34415">
    <property type="entry name" value="INTEGRASE CATALYTIC DOMAIN-CONTAINING PROTEIN"/>
    <property type="match status" value="1"/>
</dbReference>
<organism evidence="2 3">
    <name type="scientific">Elysia crispata</name>
    <name type="common">lettuce slug</name>
    <dbReference type="NCBI Taxonomy" id="231223"/>
    <lineage>
        <taxon>Eukaryota</taxon>
        <taxon>Metazoa</taxon>
        <taxon>Spiralia</taxon>
        <taxon>Lophotrochozoa</taxon>
        <taxon>Mollusca</taxon>
        <taxon>Gastropoda</taxon>
        <taxon>Heterobranchia</taxon>
        <taxon>Euthyneura</taxon>
        <taxon>Panpulmonata</taxon>
        <taxon>Sacoglossa</taxon>
        <taxon>Placobranchoidea</taxon>
        <taxon>Plakobranchidae</taxon>
        <taxon>Elysia</taxon>
    </lineage>
</organism>